<dbReference type="InterPro" id="IPR000537">
    <property type="entry name" value="UbiA_prenyltransferase"/>
</dbReference>
<evidence type="ECO:0000256" key="13">
    <source>
        <dbReference type="NCBIfam" id="TIGR01474"/>
    </source>
</evidence>
<gene>
    <name evidence="12 14" type="primary">ubiA</name>
    <name evidence="15" type="ORF">LA374_19570</name>
    <name evidence="14" type="ORF">WL1483_4173</name>
</gene>
<dbReference type="PROSITE" id="PS00943">
    <property type="entry name" value="UBIA"/>
    <property type="match status" value="1"/>
</dbReference>
<evidence type="ECO:0000256" key="8">
    <source>
        <dbReference type="ARBA" id="ARBA00022692"/>
    </source>
</evidence>
<reference evidence="16" key="1">
    <citation type="submission" date="2015-10" db="EMBL/GenBank/DDBJ databases">
        <title>Complete Genome Sequence of Aeromonas schubertii strain WL1483.</title>
        <authorList>
            <person name="Liu L."/>
        </authorList>
    </citation>
    <scope>NUCLEOTIDE SEQUENCE [LARGE SCALE GENOMIC DNA]</scope>
    <source>
        <strain evidence="16">WL1483</strain>
    </source>
</reference>
<protein>
    <recommendedName>
        <fullName evidence="12 13">4-hydroxybenzoate octaprenyltransferase</fullName>
        <ecNumber evidence="12 13">2.5.1.39</ecNumber>
    </recommendedName>
    <alternativeName>
        <fullName evidence="12">4-HB polyprenyltransferase</fullName>
    </alternativeName>
</protein>
<sequence length="289" mass="32078">MNLICKERWQAYGQLARIDKPIGTLLLLWPTLWALWLAGEGSPDPWVLLVFVCGVFLMRSAGCVINDYADRDFDGHVKRTAGRPLATGRVSSREALLLFAVLALISFALVLTLNTLTIAMSFAGLVLAVCYPFMKRFIPIPQFVLGLAFSWSIPMAYGAQADALPPLAWLLFAANLLWTIAYDTEYAMVDRDDDLKLGLKSSAIWFGRWDRHIIGLLQVATLSCMGLVGALAGLGVAYYASLLLVALMFLQQQRQIHGREREPCFQAFLANNRVGMVLFAGIALDYLLR</sequence>
<dbReference type="PANTHER" id="PTHR11048">
    <property type="entry name" value="PRENYLTRANSFERASES"/>
    <property type="match status" value="1"/>
</dbReference>
<comment type="cofactor">
    <cofactor evidence="1 12">
        <name>Mg(2+)</name>
        <dbReference type="ChEBI" id="CHEBI:18420"/>
    </cofactor>
</comment>
<feature type="transmembrane region" description="Helical" evidence="12">
    <location>
        <begin position="21"/>
        <end position="39"/>
    </location>
</feature>
<dbReference type="PANTHER" id="PTHR11048:SF28">
    <property type="entry name" value="4-HYDROXYBENZOATE POLYPRENYLTRANSFERASE, MITOCHONDRIAL"/>
    <property type="match status" value="1"/>
</dbReference>
<organism evidence="14 16">
    <name type="scientific">Aeromonas schubertii</name>
    <dbReference type="NCBI Taxonomy" id="652"/>
    <lineage>
        <taxon>Bacteria</taxon>
        <taxon>Pseudomonadati</taxon>
        <taxon>Pseudomonadota</taxon>
        <taxon>Gammaproteobacteria</taxon>
        <taxon>Aeromonadales</taxon>
        <taxon>Aeromonadaceae</taxon>
        <taxon>Aeromonas</taxon>
    </lineage>
</organism>
<dbReference type="EMBL" id="CP013067">
    <property type="protein sequence ID" value="ALP43592.1"/>
    <property type="molecule type" value="Genomic_DNA"/>
</dbReference>
<dbReference type="KEGG" id="asr:WL1483_4173"/>
<dbReference type="GO" id="GO:0008412">
    <property type="term" value="F:4-hydroxybenzoate polyprenyltransferase activity"/>
    <property type="evidence" value="ECO:0007669"/>
    <property type="project" value="UniProtKB-UniRule"/>
</dbReference>
<reference evidence="14 16" key="2">
    <citation type="journal article" date="2016" name="Genome Announc.">
        <title>Complete Genome Sequence of the Highly Virulent Aeromonas schubertii Strain WL1483, Isolated from Diseased Snakehead Fish (Channa argus) in China.</title>
        <authorList>
            <person name="Liu L."/>
            <person name="Li N."/>
            <person name="Zhang D."/>
            <person name="Fu X."/>
            <person name="Shi C."/>
            <person name="Lin Q."/>
            <person name="Hao G."/>
        </authorList>
    </citation>
    <scope>NUCLEOTIDE SEQUENCE [LARGE SCALE GENOMIC DNA]</scope>
    <source>
        <strain evidence="14 16">WL1483</strain>
    </source>
</reference>
<dbReference type="Proteomes" id="UP000058114">
    <property type="component" value="Chromosome"/>
</dbReference>
<comment type="similarity">
    <text evidence="3 12">Belongs to the UbiA prenyltransferase family.</text>
</comment>
<keyword evidence="17" id="KW-1185">Reference proteome</keyword>
<evidence type="ECO:0000256" key="2">
    <source>
        <dbReference type="ARBA" id="ARBA00004141"/>
    </source>
</evidence>
<evidence type="ECO:0000256" key="10">
    <source>
        <dbReference type="ARBA" id="ARBA00022989"/>
    </source>
</evidence>
<keyword evidence="8 12" id="KW-0812">Transmembrane</keyword>
<evidence type="ECO:0000256" key="6">
    <source>
        <dbReference type="ARBA" id="ARBA00022679"/>
    </source>
</evidence>
<keyword evidence="6 12" id="KW-0808">Transferase</keyword>
<keyword evidence="4 12" id="KW-1003">Cell membrane</keyword>
<evidence type="ECO:0000256" key="12">
    <source>
        <dbReference type="HAMAP-Rule" id="MF_01635"/>
    </source>
</evidence>
<evidence type="ECO:0000256" key="9">
    <source>
        <dbReference type="ARBA" id="ARBA00022842"/>
    </source>
</evidence>
<evidence type="ECO:0000256" key="11">
    <source>
        <dbReference type="ARBA" id="ARBA00023136"/>
    </source>
</evidence>
<keyword evidence="11 12" id="KW-0472">Membrane</keyword>
<dbReference type="GO" id="GO:0006744">
    <property type="term" value="P:ubiquinone biosynthetic process"/>
    <property type="evidence" value="ECO:0007669"/>
    <property type="project" value="UniProtKB-UniRule"/>
</dbReference>
<evidence type="ECO:0000313" key="17">
    <source>
        <dbReference type="Proteomes" id="UP000774958"/>
    </source>
</evidence>
<accession>A0A0S2SPF4</accession>
<dbReference type="EMBL" id="JAIRBT010000042">
    <property type="protein sequence ID" value="MBZ6068387.1"/>
    <property type="molecule type" value="Genomic_DNA"/>
</dbReference>
<dbReference type="CDD" id="cd13959">
    <property type="entry name" value="PT_UbiA_COQ2"/>
    <property type="match status" value="1"/>
</dbReference>
<evidence type="ECO:0000313" key="14">
    <source>
        <dbReference type="EMBL" id="ALP43592.1"/>
    </source>
</evidence>
<feature type="transmembrane region" description="Helical" evidence="12">
    <location>
        <begin position="45"/>
        <end position="69"/>
    </location>
</feature>
<comment type="function">
    <text evidence="12">Catalyzes the prenylation of para-hydroxybenzoate (PHB) with an all-trans polyprenyl group. Mediates the second step in the final reaction sequence of ubiquinone-8 (UQ-8) biosynthesis, which is the condensation of the polyisoprenoid side chain with PHB, generating the first membrane-bound Q intermediate 3-octaprenyl-4-hydroxybenzoate.</text>
</comment>
<feature type="transmembrane region" description="Helical" evidence="12">
    <location>
        <begin position="163"/>
        <end position="182"/>
    </location>
</feature>
<dbReference type="FunFam" id="1.10.357.140:FF:000002">
    <property type="entry name" value="4-hydroxybenzoate octaprenyltransferase"/>
    <property type="match status" value="1"/>
</dbReference>
<feature type="transmembrane region" description="Helical" evidence="12">
    <location>
        <begin position="216"/>
        <end position="249"/>
    </location>
</feature>
<dbReference type="EC" id="2.5.1.39" evidence="12 13"/>
<comment type="catalytic activity">
    <reaction evidence="12">
        <text>all-trans-octaprenyl diphosphate + 4-hydroxybenzoate = 4-hydroxy-3-(all-trans-octaprenyl)benzoate + diphosphate</text>
        <dbReference type="Rhea" id="RHEA:27782"/>
        <dbReference type="ChEBI" id="CHEBI:1617"/>
        <dbReference type="ChEBI" id="CHEBI:17879"/>
        <dbReference type="ChEBI" id="CHEBI:33019"/>
        <dbReference type="ChEBI" id="CHEBI:57711"/>
        <dbReference type="EC" id="2.5.1.39"/>
    </reaction>
</comment>
<dbReference type="PATRIC" id="fig|652.5.peg.75"/>
<feature type="transmembrane region" description="Helical" evidence="12">
    <location>
        <begin position="140"/>
        <end position="157"/>
    </location>
</feature>
<comment type="subcellular location">
    <subcellularLocation>
        <location evidence="12">Cell inner membrane</location>
        <topology evidence="12">Multi-pass membrane protein</topology>
    </subcellularLocation>
    <subcellularLocation>
        <location evidence="2">Membrane</location>
        <topology evidence="2">Multi-pass membrane protein</topology>
    </subcellularLocation>
</comment>
<evidence type="ECO:0000256" key="7">
    <source>
        <dbReference type="ARBA" id="ARBA00022688"/>
    </source>
</evidence>
<feature type="transmembrane region" description="Helical" evidence="12">
    <location>
        <begin position="90"/>
        <end position="110"/>
    </location>
</feature>
<evidence type="ECO:0000256" key="1">
    <source>
        <dbReference type="ARBA" id="ARBA00001946"/>
    </source>
</evidence>
<keyword evidence="7 12" id="KW-0831">Ubiquinone biosynthesis</keyword>
<comment type="pathway">
    <text evidence="12">Cofactor biosynthesis; ubiquinone biosynthesis.</text>
</comment>
<dbReference type="UniPathway" id="UPA00232"/>
<dbReference type="InterPro" id="IPR039653">
    <property type="entry name" value="Prenyltransferase"/>
</dbReference>
<dbReference type="GO" id="GO:0005886">
    <property type="term" value="C:plasma membrane"/>
    <property type="evidence" value="ECO:0007669"/>
    <property type="project" value="UniProtKB-SubCell"/>
</dbReference>
<dbReference type="Proteomes" id="UP000774958">
    <property type="component" value="Unassembled WGS sequence"/>
</dbReference>
<dbReference type="HAMAP" id="MF_01635">
    <property type="entry name" value="UbiA"/>
    <property type="match status" value="1"/>
</dbReference>
<dbReference type="InterPro" id="IPR006370">
    <property type="entry name" value="HB_polyprenyltransferase-like"/>
</dbReference>
<keyword evidence="5 12" id="KW-0997">Cell inner membrane</keyword>
<dbReference type="AlphaFoldDB" id="A0A0S2SPF4"/>
<evidence type="ECO:0000256" key="5">
    <source>
        <dbReference type="ARBA" id="ARBA00022519"/>
    </source>
</evidence>
<evidence type="ECO:0000256" key="3">
    <source>
        <dbReference type="ARBA" id="ARBA00005985"/>
    </source>
</evidence>
<reference evidence="15 17" key="3">
    <citation type="submission" date="2021-09" db="EMBL/GenBank/DDBJ databases">
        <title>Aeromonas schubertii isolated from Asian sea bass.</title>
        <authorList>
            <person name="Pinpimai K."/>
        </authorList>
    </citation>
    <scope>NUCLEOTIDE SEQUENCE [LARGE SCALE GENOMIC DNA]</scope>
    <source>
        <strain evidence="15 17">CHULA2021a</strain>
    </source>
</reference>
<evidence type="ECO:0000313" key="16">
    <source>
        <dbReference type="Proteomes" id="UP000058114"/>
    </source>
</evidence>
<name>A0A0S2SPF4_9GAMM</name>
<keyword evidence="9 12" id="KW-0460">Magnesium</keyword>
<dbReference type="InterPro" id="IPR044878">
    <property type="entry name" value="UbiA_sf"/>
</dbReference>
<dbReference type="RefSeq" id="WP_060583302.1">
    <property type="nucleotide sequence ID" value="NZ_CP013067.1"/>
</dbReference>
<dbReference type="FunFam" id="1.20.120.1780:FF:000001">
    <property type="entry name" value="4-hydroxybenzoate octaprenyltransferase"/>
    <property type="match status" value="1"/>
</dbReference>
<proteinExistence type="inferred from homology"/>
<dbReference type="Pfam" id="PF01040">
    <property type="entry name" value="UbiA"/>
    <property type="match status" value="1"/>
</dbReference>
<dbReference type="Gene3D" id="1.20.120.1780">
    <property type="entry name" value="UbiA prenyltransferase"/>
    <property type="match status" value="1"/>
</dbReference>
<evidence type="ECO:0000256" key="4">
    <source>
        <dbReference type="ARBA" id="ARBA00022475"/>
    </source>
</evidence>
<evidence type="ECO:0000313" key="15">
    <source>
        <dbReference type="EMBL" id="MBZ6068387.1"/>
    </source>
</evidence>
<dbReference type="NCBIfam" id="TIGR01474">
    <property type="entry name" value="ubiA_proteo"/>
    <property type="match status" value="1"/>
</dbReference>
<dbReference type="Gene3D" id="1.10.357.140">
    <property type="entry name" value="UbiA prenyltransferase"/>
    <property type="match status" value="1"/>
</dbReference>
<feature type="transmembrane region" description="Helical" evidence="12">
    <location>
        <begin position="269"/>
        <end position="288"/>
    </location>
</feature>
<keyword evidence="10 12" id="KW-1133">Transmembrane helix</keyword>
<dbReference type="InterPro" id="IPR030470">
    <property type="entry name" value="UbiA_prenylTrfase_CS"/>
</dbReference>